<dbReference type="RefSeq" id="WP_407825446.1">
    <property type="nucleotide sequence ID" value="NZ_JBJLSN010000055.1"/>
</dbReference>
<proteinExistence type="predicted"/>
<keyword evidence="2" id="KW-1185">Reference proteome</keyword>
<protein>
    <recommendedName>
        <fullName evidence="3">MarR family transcriptional regulator</fullName>
    </recommendedName>
</protein>
<dbReference type="EMBL" id="JBJLSN010000055">
    <property type="protein sequence ID" value="MFL7904695.1"/>
    <property type="molecule type" value="Genomic_DNA"/>
</dbReference>
<name>A0ABW8VE11_9PROT</name>
<comment type="caution">
    <text evidence="1">The sequence shown here is derived from an EMBL/GenBank/DDBJ whole genome shotgun (WGS) entry which is preliminary data.</text>
</comment>
<sequence>MAPLTFAERLAEHLRLVILRSLTEVPPDEQRRFVVLWTLTAAPGYASNLSLLQDELEGWYLHVTRDQMRTLADWLVEQGLAVHAGQDPAPGIRLTQRGLDAGRSVVTVSGVAAKATTTWLHSRVQAMCLDVSLADVEEAVDWLAAHSLVVHANDFVMPTTKTADVAAGRARVAGVKAPSPSSIMAAAANSARGLLGG</sequence>
<evidence type="ECO:0008006" key="3">
    <source>
        <dbReference type="Google" id="ProtNLM"/>
    </source>
</evidence>
<gene>
    <name evidence="1" type="ORF">ACJ41P_26445</name>
</gene>
<evidence type="ECO:0000313" key="2">
    <source>
        <dbReference type="Proteomes" id="UP001628281"/>
    </source>
</evidence>
<dbReference type="Proteomes" id="UP001628281">
    <property type="component" value="Unassembled WGS sequence"/>
</dbReference>
<reference evidence="1 2" key="1">
    <citation type="submission" date="2024-11" db="EMBL/GenBank/DDBJ databases">
        <title>Draft genome sequences of two bacteria associated to sugarcane roots in Colombia.</title>
        <authorList>
            <person name="Pardo-Diaz S."/>
            <person name="Masmela-Mendoza J."/>
            <person name="Delgadillo-Duran P."/>
            <person name="Bautista E.J."/>
            <person name="Rojas-Tapias D.F."/>
        </authorList>
    </citation>
    <scope>NUCLEOTIDE SEQUENCE [LARGE SCALE GENOMIC DNA]</scope>
    <source>
        <strain evidence="1 2">Ap18</strain>
    </source>
</reference>
<organism evidence="1 2">
    <name type="scientific">Azospirillum argentinense</name>
    <dbReference type="NCBI Taxonomy" id="2970906"/>
    <lineage>
        <taxon>Bacteria</taxon>
        <taxon>Pseudomonadati</taxon>
        <taxon>Pseudomonadota</taxon>
        <taxon>Alphaproteobacteria</taxon>
        <taxon>Rhodospirillales</taxon>
        <taxon>Azospirillaceae</taxon>
        <taxon>Azospirillum</taxon>
    </lineage>
</organism>
<evidence type="ECO:0000313" key="1">
    <source>
        <dbReference type="EMBL" id="MFL7904695.1"/>
    </source>
</evidence>
<accession>A0ABW8VE11</accession>